<dbReference type="Gene3D" id="2.40.50.100">
    <property type="match status" value="1"/>
</dbReference>
<dbReference type="Pfam" id="PF03459">
    <property type="entry name" value="TOBE"/>
    <property type="match status" value="1"/>
</dbReference>
<evidence type="ECO:0000256" key="2">
    <source>
        <dbReference type="ARBA" id="ARBA00022475"/>
    </source>
</evidence>
<proteinExistence type="predicted"/>
<dbReference type="Pfam" id="PF00005">
    <property type="entry name" value="ABC_tran"/>
    <property type="match status" value="1"/>
</dbReference>
<dbReference type="PROSITE" id="PS51866">
    <property type="entry name" value="MOP"/>
    <property type="match status" value="1"/>
</dbReference>
<evidence type="ECO:0000256" key="7">
    <source>
        <dbReference type="ARBA" id="ARBA00023136"/>
    </source>
</evidence>
<dbReference type="InterPro" id="IPR005116">
    <property type="entry name" value="Transp-assoc_OB_typ1"/>
</dbReference>
<dbReference type="PANTHER" id="PTHR43514:SF4">
    <property type="entry name" value="ABC TRANSPORTER I FAMILY MEMBER 10"/>
    <property type="match status" value="1"/>
</dbReference>
<dbReference type="InterPro" id="IPR017871">
    <property type="entry name" value="ABC_transporter-like_CS"/>
</dbReference>
<dbReference type="Proteomes" id="UP001569414">
    <property type="component" value="Unassembled WGS sequence"/>
</dbReference>
<dbReference type="PROSITE" id="PS50893">
    <property type="entry name" value="ABC_TRANSPORTER_2"/>
    <property type="match status" value="1"/>
</dbReference>
<keyword evidence="7" id="KW-0472">Membrane</keyword>
<keyword evidence="2" id="KW-1003">Cell membrane</keyword>
<evidence type="ECO:0000313" key="11">
    <source>
        <dbReference type="EMBL" id="MFA0789524.1"/>
    </source>
</evidence>
<accession>A0ABV4NJW6</accession>
<dbReference type="InterPro" id="IPR050334">
    <property type="entry name" value="Molybdenum_import_ModC"/>
</dbReference>
<evidence type="ECO:0000256" key="4">
    <source>
        <dbReference type="ARBA" id="ARBA00022741"/>
    </source>
</evidence>
<keyword evidence="4" id="KW-0547">Nucleotide-binding</keyword>
<evidence type="ECO:0000256" key="8">
    <source>
        <dbReference type="PROSITE-ProRule" id="PRU01213"/>
    </source>
</evidence>
<dbReference type="RefSeq" id="WP_371842569.1">
    <property type="nucleotide sequence ID" value="NZ_JBGMEL010000002.1"/>
</dbReference>
<dbReference type="InterPro" id="IPR003593">
    <property type="entry name" value="AAA+_ATPase"/>
</dbReference>
<reference evidence="11 12" key="1">
    <citation type="submission" date="2024-08" db="EMBL/GenBank/DDBJ databases">
        <authorList>
            <person name="Ishaq N."/>
        </authorList>
    </citation>
    <scope>NUCLEOTIDE SEQUENCE [LARGE SCALE GENOMIC DNA]</scope>
    <source>
        <strain evidence="11 12">JCM 30400</strain>
    </source>
</reference>
<dbReference type="Gene3D" id="3.40.50.300">
    <property type="entry name" value="P-loop containing nucleotide triphosphate hydrolases"/>
    <property type="match status" value="1"/>
</dbReference>
<evidence type="ECO:0000256" key="1">
    <source>
        <dbReference type="ARBA" id="ARBA00022448"/>
    </source>
</evidence>
<dbReference type="PANTHER" id="PTHR43514">
    <property type="entry name" value="ABC TRANSPORTER I FAMILY MEMBER 10"/>
    <property type="match status" value="1"/>
</dbReference>
<keyword evidence="6" id="KW-1278">Translocase</keyword>
<keyword evidence="12" id="KW-1185">Reference proteome</keyword>
<evidence type="ECO:0000256" key="5">
    <source>
        <dbReference type="ARBA" id="ARBA00022840"/>
    </source>
</evidence>
<dbReference type="InterPro" id="IPR008995">
    <property type="entry name" value="Mo/tungstate-bd_C_term_dom"/>
</dbReference>
<keyword evidence="3 8" id="KW-0500">Molybdenum</keyword>
<gene>
    <name evidence="11" type="ORF">ACCI51_03130</name>
</gene>
<dbReference type="InterPro" id="IPR003439">
    <property type="entry name" value="ABC_transporter-like_ATP-bd"/>
</dbReference>
<comment type="caution">
    <text evidence="11">The sequence shown here is derived from an EMBL/GenBank/DDBJ whole genome shotgun (WGS) entry which is preliminary data.</text>
</comment>
<evidence type="ECO:0000256" key="3">
    <source>
        <dbReference type="ARBA" id="ARBA00022505"/>
    </source>
</evidence>
<dbReference type="InterPro" id="IPR027417">
    <property type="entry name" value="P-loop_NTPase"/>
</dbReference>
<sequence>MEITLPLFGTTTSTSDSCGLSVEGLVTSLNTATPWELTLPATGVFGLTGPSGSGKSTLLAALAGQRRCRGNITFANTVWQRGRRALATHKRAASLGFQDSRLFAGQSVADNLALARKYSHRPLPAEECEQLLKAFGIAPLLHQPVELLSGGEAQRVALLRQLFHNAPLQLFDEPLSAVDRAQVLRSLLPTLRDFWARYPALVLWTSHDFDEVQLLAQRCLWMQSADLSAPLPLFEVAKYLDSKAVGDSFRSRIEARVESLRGGLLTLELGGVSIYADRVAGDYRKGDTAVFLLEAGDISLSVEKPGLSSILNCLPVTLTGKKHLADGRTRLQLTLAEQVLYADISQLSCERLQLREGSTYFAQFKAGSPAGL</sequence>
<dbReference type="PROSITE" id="PS00211">
    <property type="entry name" value="ABC_TRANSPORTER_1"/>
    <property type="match status" value="1"/>
</dbReference>
<dbReference type="SUPFAM" id="SSF50331">
    <property type="entry name" value="MOP-like"/>
    <property type="match status" value="1"/>
</dbReference>
<evidence type="ECO:0000313" key="12">
    <source>
        <dbReference type="Proteomes" id="UP001569414"/>
    </source>
</evidence>
<feature type="domain" description="Mop" evidence="10">
    <location>
        <begin position="307"/>
        <end position="372"/>
    </location>
</feature>
<name>A0ABV4NJW6_9GAMM</name>
<feature type="domain" description="ABC transporter" evidence="9">
    <location>
        <begin position="12"/>
        <end position="249"/>
    </location>
</feature>
<evidence type="ECO:0000259" key="10">
    <source>
        <dbReference type="PROSITE" id="PS51866"/>
    </source>
</evidence>
<dbReference type="EMBL" id="JBGMEL010000002">
    <property type="protein sequence ID" value="MFA0789524.1"/>
    <property type="molecule type" value="Genomic_DNA"/>
</dbReference>
<protein>
    <submittedName>
        <fullName evidence="11">ATP-binding cassette domain-containing protein</fullName>
    </submittedName>
</protein>
<dbReference type="GO" id="GO:0005524">
    <property type="term" value="F:ATP binding"/>
    <property type="evidence" value="ECO:0007669"/>
    <property type="project" value="UniProtKB-KW"/>
</dbReference>
<dbReference type="SUPFAM" id="SSF52540">
    <property type="entry name" value="P-loop containing nucleoside triphosphate hydrolases"/>
    <property type="match status" value="1"/>
</dbReference>
<organism evidence="11 12">
    <name type="scientific">Microbulbifer echini</name>
    <dbReference type="NCBI Taxonomy" id="1529067"/>
    <lineage>
        <taxon>Bacteria</taxon>
        <taxon>Pseudomonadati</taxon>
        <taxon>Pseudomonadota</taxon>
        <taxon>Gammaproteobacteria</taxon>
        <taxon>Cellvibrionales</taxon>
        <taxon>Microbulbiferaceae</taxon>
        <taxon>Microbulbifer</taxon>
    </lineage>
</organism>
<dbReference type="InterPro" id="IPR004606">
    <property type="entry name" value="Mop_domain"/>
</dbReference>
<keyword evidence="1" id="KW-0813">Transport</keyword>
<keyword evidence="5 11" id="KW-0067">ATP-binding</keyword>
<evidence type="ECO:0000256" key="6">
    <source>
        <dbReference type="ARBA" id="ARBA00022967"/>
    </source>
</evidence>
<dbReference type="SMART" id="SM00382">
    <property type="entry name" value="AAA"/>
    <property type="match status" value="1"/>
</dbReference>
<evidence type="ECO:0000259" key="9">
    <source>
        <dbReference type="PROSITE" id="PS50893"/>
    </source>
</evidence>